<dbReference type="Proteomes" id="UP000257109">
    <property type="component" value="Unassembled WGS sequence"/>
</dbReference>
<evidence type="ECO:0000313" key="4">
    <source>
        <dbReference type="Proteomes" id="UP000257109"/>
    </source>
</evidence>
<dbReference type="InterPro" id="IPR012337">
    <property type="entry name" value="RNaseH-like_sf"/>
</dbReference>
<evidence type="ECO:0000259" key="2">
    <source>
        <dbReference type="Pfam" id="PF25597"/>
    </source>
</evidence>
<sequence length="173" mass="19628">MEMTMSMLYEKGMPREFWPEAVNIVVYLLNRCPTKVVWNLTPFEAWSGRKPLVNHLKILGVSISKGYRLYNLKTKKVKDVIFDEKATWNWQAEKVEEKTVSTTILQKKSADKNEQSTPSTPSSSSSLSAPSSSLSSPSSTRKIKSLSDVYVRCNYCVVEPKKEKLGGRVCKKK</sequence>
<keyword evidence="4" id="KW-1185">Reference proteome</keyword>
<comment type="caution">
    <text evidence="3">The sequence shown here is derived from an EMBL/GenBank/DDBJ whole genome shotgun (WGS) entry which is preliminary data.</text>
</comment>
<dbReference type="OrthoDB" id="6776856at2759"/>
<accession>A0A371HTE9</accession>
<dbReference type="InterPro" id="IPR036397">
    <property type="entry name" value="RNaseH_sf"/>
</dbReference>
<organism evidence="3 4">
    <name type="scientific">Mucuna pruriens</name>
    <name type="common">Velvet bean</name>
    <name type="synonym">Dolichos pruriens</name>
    <dbReference type="NCBI Taxonomy" id="157652"/>
    <lineage>
        <taxon>Eukaryota</taxon>
        <taxon>Viridiplantae</taxon>
        <taxon>Streptophyta</taxon>
        <taxon>Embryophyta</taxon>
        <taxon>Tracheophyta</taxon>
        <taxon>Spermatophyta</taxon>
        <taxon>Magnoliopsida</taxon>
        <taxon>eudicotyledons</taxon>
        <taxon>Gunneridae</taxon>
        <taxon>Pentapetalae</taxon>
        <taxon>rosids</taxon>
        <taxon>fabids</taxon>
        <taxon>Fabales</taxon>
        <taxon>Fabaceae</taxon>
        <taxon>Papilionoideae</taxon>
        <taxon>50 kb inversion clade</taxon>
        <taxon>NPAAA clade</taxon>
        <taxon>indigoferoid/millettioid clade</taxon>
        <taxon>Phaseoleae</taxon>
        <taxon>Mucuna</taxon>
    </lineage>
</organism>
<proteinExistence type="predicted"/>
<feature type="region of interest" description="Disordered" evidence="1">
    <location>
        <begin position="104"/>
        <end position="143"/>
    </location>
</feature>
<evidence type="ECO:0000313" key="3">
    <source>
        <dbReference type="EMBL" id="RDY06069.1"/>
    </source>
</evidence>
<feature type="domain" description="Retroviral polymerase SH3-like" evidence="2">
    <location>
        <begin position="61"/>
        <end position="94"/>
    </location>
</feature>
<dbReference type="GO" id="GO:0003676">
    <property type="term" value="F:nucleic acid binding"/>
    <property type="evidence" value="ECO:0007669"/>
    <property type="project" value="InterPro"/>
</dbReference>
<reference evidence="3" key="1">
    <citation type="submission" date="2018-05" db="EMBL/GenBank/DDBJ databases">
        <title>Draft genome of Mucuna pruriens seed.</title>
        <authorList>
            <person name="Nnadi N.E."/>
            <person name="Vos R."/>
            <person name="Hasami M.H."/>
            <person name="Devisetty U.K."/>
            <person name="Aguiy J.C."/>
        </authorList>
    </citation>
    <scope>NUCLEOTIDE SEQUENCE [LARGE SCALE GENOMIC DNA]</scope>
    <source>
        <strain evidence="3">JCA_2017</strain>
    </source>
</reference>
<dbReference type="SUPFAM" id="SSF53098">
    <property type="entry name" value="Ribonuclease H-like"/>
    <property type="match status" value="1"/>
</dbReference>
<dbReference type="Gene3D" id="3.30.420.10">
    <property type="entry name" value="Ribonuclease H-like superfamily/Ribonuclease H"/>
    <property type="match status" value="1"/>
</dbReference>
<name>A0A371HTE9_MUCPR</name>
<feature type="non-terminal residue" evidence="3">
    <location>
        <position position="1"/>
    </location>
</feature>
<gene>
    <name evidence="3" type="primary">GIP</name>
    <name evidence="3" type="ORF">CR513_10005</name>
</gene>
<evidence type="ECO:0000256" key="1">
    <source>
        <dbReference type="SAM" id="MobiDB-lite"/>
    </source>
</evidence>
<dbReference type="Pfam" id="PF25597">
    <property type="entry name" value="SH3_retrovirus"/>
    <property type="match status" value="1"/>
</dbReference>
<dbReference type="PANTHER" id="PTHR42648">
    <property type="entry name" value="TRANSPOSASE, PUTATIVE-RELATED"/>
    <property type="match status" value="1"/>
</dbReference>
<dbReference type="EMBL" id="QJKJ01001757">
    <property type="protein sequence ID" value="RDY06069.1"/>
    <property type="molecule type" value="Genomic_DNA"/>
</dbReference>
<protein>
    <submittedName>
        <fullName evidence="3">Copia protein</fullName>
    </submittedName>
</protein>
<dbReference type="InterPro" id="IPR039537">
    <property type="entry name" value="Retrotran_Ty1/copia-like"/>
</dbReference>
<dbReference type="PANTHER" id="PTHR42648:SF18">
    <property type="entry name" value="RETROTRANSPOSON, UNCLASSIFIED-LIKE PROTEIN"/>
    <property type="match status" value="1"/>
</dbReference>
<feature type="compositionally biased region" description="Low complexity" evidence="1">
    <location>
        <begin position="116"/>
        <end position="140"/>
    </location>
</feature>
<dbReference type="AlphaFoldDB" id="A0A371HTE9"/>
<dbReference type="InterPro" id="IPR057670">
    <property type="entry name" value="SH3_retrovirus"/>
</dbReference>